<dbReference type="InterPro" id="IPR013783">
    <property type="entry name" value="Ig-like_fold"/>
</dbReference>
<sequence length="130" mass="13853">DYVFLDGTNIYWDKKDKPSPPVAPTVTTNPATALSAIAATPNGKLDSDGGEVCQCGFEWGLDTGYGTTTPPQSKTTDETFSQVIGGLFPGTTYHFRAFATNSGGISYGADRTFTTELVISRAFALAREEL</sequence>
<organism evidence="2">
    <name type="scientific">marine sediment metagenome</name>
    <dbReference type="NCBI Taxonomy" id="412755"/>
    <lineage>
        <taxon>unclassified sequences</taxon>
        <taxon>metagenomes</taxon>
        <taxon>ecological metagenomes</taxon>
    </lineage>
</organism>
<protein>
    <recommendedName>
        <fullName evidence="1">Fibronectin type-III domain-containing protein</fullName>
    </recommendedName>
</protein>
<dbReference type="PROSITE" id="PS50853">
    <property type="entry name" value="FN3"/>
    <property type="match status" value="1"/>
</dbReference>
<evidence type="ECO:0000259" key="1">
    <source>
        <dbReference type="PROSITE" id="PS50853"/>
    </source>
</evidence>
<feature type="domain" description="Fibronectin type-III" evidence="1">
    <location>
        <begin position="20"/>
        <end position="118"/>
    </location>
</feature>
<name>X1TC76_9ZZZZ</name>
<accession>X1TC76</accession>
<dbReference type="InterPro" id="IPR036116">
    <property type="entry name" value="FN3_sf"/>
</dbReference>
<dbReference type="InterPro" id="IPR003961">
    <property type="entry name" value="FN3_dom"/>
</dbReference>
<dbReference type="CDD" id="cd00063">
    <property type="entry name" value="FN3"/>
    <property type="match status" value="1"/>
</dbReference>
<feature type="non-terminal residue" evidence="2">
    <location>
        <position position="1"/>
    </location>
</feature>
<evidence type="ECO:0000313" key="2">
    <source>
        <dbReference type="EMBL" id="GAJ02864.1"/>
    </source>
</evidence>
<dbReference type="SUPFAM" id="SSF49265">
    <property type="entry name" value="Fibronectin type III"/>
    <property type="match status" value="1"/>
</dbReference>
<dbReference type="AlphaFoldDB" id="X1TC76"/>
<proteinExistence type="predicted"/>
<gene>
    <name evidence="2" type="ORF">S12H4_51626</name>
</gene>
<comment type="caution">
    <text evidence="2">The sequence shown here is derived from an EMBL/GenBank/DDBJ whole genome shotgun (WGS) entry which is preliminary data.</text>
</comment>
<reference evidence="2" key="1">
    <citation type="journal article" date="2014" name="Front. Microbiol.">
        <title>High frequency of phylogenetically diverse reductive dehalogenase-homologous genes in deep subseafloor sedimentary metagenomes.</title>
        <authorList>
            <person name="Kawai M."/>
            <person name="Futagami T."/>
            <person name="Toyoda A."/>
            <person name="Takaki Y."/>
            <person name="Nishi S."/>
            <person name="Hori S."/>
            <person name="Arai W."/>
            <person name="Tsubouchi T."/>
            <person name="Morono Y."/>
            <person name="Uchiyama I."/>
            <person name="Ito T."/>
            <person name="Fujiyama A."/>
            <person name="Inagaki F."/>
            <person name="Takami H."/>
        </authorList>
    </citation>
    <scope>NUCLEOTIDE SEQUENCE</scope>
    <source>
        <strain evidence="2">Expedition CK06-06</strain>
    </source>
</reference>
<dbReference type="EMBL" id="BARW01032649">
    <property type="protein sequence ID" value="GAJ02864.1"/>
    <property type="molecule type" value="Genomic_DNA"/>
</dbReference>
<dbReference type="Gene3D" id="2.60.40.10">
    <property type="entry name" value="Immunoglobulins"/>
    <property type="match status" value="1"/>
</dbReference>